<dbReference type="OrthoDB" id="10264655at2759"/>
<dbReference type="InterPro" id="IPR036915">
    <property type="entry name" value="Cyclin-like_sf"/>
</dbReference>
<reference evidence="1 2" key="1">
    <citation type="journal article" date="2015" name="Genome Announc.">
        <title>Draft Genome Sequence and Gene Annotation of the Entomopathogenic Fungus Verticillium hemipterigenum.</title>
        <authorList>
            <person name="Horn F."/>
            <person name="Habel A."/>
            <person name="Scharf D.H."/>
            <person name="Dworschak J."/>
            <person name="Brakhage A.A."/>
            <person name="Guthke R."/>
            <person name="Hertweck C."/>
            <person name="Linde J."/>
        </authorList>
    </citation>
    <scope>NUCLEOTIDE SEQUENCE [LARGE SCALE GENOMIC DNA]</scope>
</reference>
<dbReference type="AlphaFoldDB" id="A0A0A1TEG4"/>
<dbReference type="HOGENOM" id="CLU_022000_5_0_1"/>
<dbReference type="InterPro" id="IPR043198">
    <property type="entry name" value="Cyclin/Ssn8"/>
</dbReference>
<dbReference type="PANTHER" id="PTHR10026">
    <property type="entry name" value="CYCLIN"/>
    <property type="match status" value="1"/>
</dbReference>
<protein>
    <recommendedName>
        <fullName evidence="3">Cyclin domain-containing protein</fullName>
    </recommendedName>
</protein>
<evidence type="ECO:0008006" key="3">
    <source>
        <dbReference type="Google" id="ProtNLM"/>
    </source>
</evidence>
<keyword evidence="2" id="KW-1185">Reference proteome</keyword>
<dbReference type="GO" id="GO:0016538">
    <property type="term" value="F:cyclin-dependent protein serine/threonine kinase regulator activity"/>
    <property type="evidence" value="ECO:0007669"/>
    <property type="project" value="InterPro"/>
</dbReference>
<accession>A0A0A1TEG4</accession>
<dbReference type="EMBL" id="CDHN01000002">
    <property type="protein sequence ID" value="CEJ88169.1"/>
    <property type="molecule type" value="Genomic_DNA"/>
</dbReference>
<gene>
    <name evidence="1" type="ORF">VHEMI04632</name>
</gene>
<organism evidence="1 2">
    <name type="scientific">[Torrubiella] hemipterigena</name>
    <dbReference type="NCBI Taxonomy" id="1531966"/>
    <lineage>
        <taxon>Eukaryota</taxon>
        <taxon>Fungi</taxon>
        <taxon>Dikarya</taxon>
        <taxon>Ascomycota</taxon>
        <taxon>Pezizomycotina</taxon>
        <taxon>Sordariomycetes</taxon>
        <taxon>Hypocreomycetidae</taxon>
        <taxon>Hypocreales</taxon>
        <taxon>Clavicipitaceae</taxon>
        <taxon>Clavicipitaceae incertae sedis</taxon>
        <taxon>'Torrubiella' clade</taxon>
    </lineage>
</organism>
<dbReference type="SUPFAM" id="SSF47954">
    <property type="entry name" value="Cyclin-like"/>
    <property type="match status" value="2"/>
</dbReference>
<dbReference type="Gene3D" id="1.10.472.10">
    <property type="entry name" value="Cyclin-like"/>
    <property type="match status" value="2"/>
</dbReference>
<dbReference type="STRING" id="1531966.A0A0A1TEG4"/>
<dbReference type="Proteomes" id="UP000039046">
    <property type="component" value="Unassembled WGS sequence"/>
</dbReference>
<name>A0A0A1TEG4_9HYPO</name>
<evidence type="ECO:0000313" key="1">
    <source>
        <dbReference type="EMBL" id="CEJ88169.1"/>
    </source>
</evidence>
<proteinExistence type="predicted"/>
<dbReference type="GO" id="GO:0006357">
    <property type="term" value="P:regulation of transcription by RNA polymerase II"/>
    <property type="evidence" value="ECO:0007669"/>
    <property type="project" value="InterPro"/>
</dbReference>
<sequence>MSQFTNPLATPEQLYRRSTFSSLPTDLQEVIFFATQCLTQAAGLLLELPQAVTAQANVLIARYWLIDSPMLHEYSDVSAAAIYIVSKMGPMPRSPRDVLTVYAYLLSSSSSFFRPTTKPDPRTFYQTDTEQYAFQQRMLEIEARISYSLAYDFRVALPHPLAITYLQTLDFAGVEKEEISRRTTQYLNTALLSPQMLYVTHQPHALAAAAIYLTAREGGAKLPTNAWWEVFDVDREELGFLVVAMKSLNGWMSQRKDELPALMGENGMLTLEDVYAELRKRGLMEEDKGKQPAGK</sequence>
<evidence type="ECO:0000313" key="2">
    <source>
        <dbReference type="Proteomes" id="UP000039046"/>
    </source>
</evidence>